<accession>A0A9N9TY15</accession>
<keyword evidence="2" id="KW-1185">Reference proteome</keyword>
<evidence type="ECO:0000313" key="1">
    <source>
        <dbReference type="EMBL" id="CAG9865087.1"/>
    </source>
</evidence>
<evidence type="ECO:0000313" key="2">
    <source>
        <dbReference type="Proteomes" id="UP001153712"/>
    </source>
</evidence>
<sequence>MNFIHGLNKPKRRRCEVAPPPLRLRKAAKEPAAAANQNANFNIAGAYPTPTPAFAYPAQQPQTPAVQRQPAVAYNPTVNYGFR</sequence>
<proteinExistence type="predicted"/>
<dbReference type="AlphaFoldDB" id="A0A9N9TY15"/>
<dbReference type="EMBL" id="OU900102">
    <property type="protein sequence ID" value="CAG9865087.1"/>
    <property type="molecule type" value="Genomic_DNA"/>
</dbReference>
<reference evidence="1" key="1">
    <citation type="submission" date="2022-01" db="EMBL/GenBank/DDBJ databases">
        <authorList>
            <person name="King R."/>
        </authorList>
    </citation>
    <scope>NUCLEOTIDE SEQUENCE</scope>
</reference>
<protein>
    <submittedName>
        <fullName evidence="1">Uncharacterized protein</fullName>
    </submittedName>
</protein>
<organism evidence="1 2">
    <name type="scientific">Phyllotreta striolata</name>
    <name type="common">Striped flea beetle</name>
    <name type="synonym">Crioceris striolata</name>
    <dbReference type="NCBI Taxonomy" id="444603"/>
    <lineage>
        <taxon>Eukaryota</taxon>
        <taxon>Metazoa</taxon>
        <taxon>Ecdysozoa</taxon>
        <taxon>Arthropoda</taxon>
        <taxon>Hexapoda</taxon>
        <taxon>Insecta</taxon>
        <taxon>Pterygota</taxon>
        <taxon>Neoptera</taxon>
        <taxon>Endopterygota</taxon>
        <taxon>Coleoptera</taxon>
        <taxon>Polyphaga</taxon>
        <taxon>Cucujiformia</taxon>
        <taxon>Chrysomeloidea</taxon>
        <taxon>Chrysomelidae</taxon>
        <taxon>Galerucinae</taxon>
        <taxon>Alticini</taxon>
        <taxon>Phyllotreta</taxon>
    </lineage>
</organism>
<name>A0A9N9TY15_PHYSR</name>
<dbReference type="Proteomes" id="UP001153712">
    <property type="component" value="Chromosome 9"/>
</dbReference>
<gene>
    <name evidence="1" type="ORF">PHYEVI_LOCUS11332</name>
</gene>